<accession>A0AA39AKE6</accession>
<organism evidence="1 2">
    <name type="scientific">Vitis rotundifolia</name>
    <name type="common">Muscadine grape</name>
    <dbReference type="NCBI Taxonomy" id="103349"/>
    <lineage>
        <taxon>Eukaryota</taxon>
        <taxon>Viridiplantae</taxon>
        <taxon>Streptophyta</taxon>
        <taxon>Embryophyta</taxon>
        <taxon>Tracheophyta</taxon>
        <taxon>Spermatophyta</taxon>
        <taxon>Magnoliopsida</taxon>
        <taxon>eudicotyledons</taxon>
        <taxon>Gunneridae</taxon>
        <taxon>Pentapetalae</taxon>
        <taxon>rosids</taxon>
        <taxon>Vitales</taxon>
        <taxon>Vitaceae</taxon>
        <taxon>Viteae</taxon>
        <taxon>Vitis</taxon>
    </lineage>
</organism>
<proteinExistence type="predicted"/>
<comment type="caution">
    <text evidence="1">The sequence shown here is derived from an EMBL/GenBank/DDBJ whole genome shotgun (WGS) entry which is preliminary data.</text>
</comment>
<dbReference type="Proteomes" id="UP001168098">
    <property type="component" value="Unassembled WGS sequence"/>
</dbReference>
<reference evidence="1 2" key="1">
    <citation type="journal article" date="2023" name="BMC Biotechnol.">
        <title>Vitis rotundifolia cv Carlos genome sequencing.</title>
        <authorList>
            <person name="Huff M."/>
            <person name="Hulse-Kemp A."/>
            <person name="Scheffler B."/>
            <person name="Youngblood R."/>
            <person name="Simpson S."/>
            <person name="Babiker E."/>
            <person name="Staton M."/>
        </authorList>
    </citation>
    <scope>NUCLEOTIDE SEQUENCE [LARGE SCALE GENOMIC DNA]</scope>
    <source>
        <tissue evidence="1">Leaf</tissue>
    </source>
</reference>
<dbReference type="EMBL" id="JARBHA010000001">
    <property type="protein sequence ID" value="KAJ9709281.1"/>
    <property type="molecule type" value="Genomic_DNA"/>
</dbReference>
<name>A0AA39AKE6_VITRO</name>
<evidence type="ECO:0000313" key="2">
    <source>
        <dbReference type="Proteomes" id="UP001168098"/>
    </source>
</evidence>
<protein>
    <submittedName>
        <fullName evidence="1">Uncharacterized protein</fullName>
    </submittedName>
</protein>
<gene>
    <name evidence="1" type="ORF">PVL29_000979</name>
</gene>
<evidence type="ECO:0000313" key="1">
    <source>
        <dbReference type="EMBL" id="KAJ9709281.1"/>
    </source>
</evidence>
<sequence length="79" mass="8946">MYMLIKSRGAGDLPAEGLDWGGDLPASDVSHLPQRIPIEDDQNSKHHFTRSTKVTRASKMERFYTVKHTVKVNALIIIR</sequence>
<keyword evidence="2" id="KW-1185">Reference proteome</keyword>
<dbReference type="AlphaFoldDB" id="A0AA39AKE6"/>